<evidence type="ECO:0000313" key="1">
    <source>
        <dbReference type="EMBL" id="EOY13303.1"/>
    </source>
</evidence>
<sequence length="71" mass="8316">MIGRSSAIQSPISYCPLLYHVERCRRIESKVCVKGKISYSLLLKIPELKQHMRRLCLVCHEERESLVQLVF</sequence>
<organism evidence="1 2">
    <name type="scientific">Theobroma cacao</name>
    <name type="common">Cacao</name>
    <name type="synonym">Cocoa</name>
    <dbReference type="NCBI Taxonomy" id="3641"/>
    <lineage>
        <taxon>Eukaryota</taxon>
        <taxon>Viridiplantae</taxon>
        <taxon>Streptophyta</taxon>
        <taxon>Embryophyta</taxon>
        <taxon>Tracheophyta</taxon>
        <taxon>Spermatophyta</taxon>
        <taxon>Magnoliopsida</taxon>
        <taxon>eudicotyledons</taxon>
        <taxon>Gunneridae</taxon>
        <taxon>Pentapetalae</taxon>
        <taxon>rosids</taxon>
        <taxon>malvids</taxon>
        <taxon>Malvales</taxon>
        <taxon>Malvaceae</taxon>
        <taxon>Byttnerioideae</taxon>
        <taxon>Theobroma</taxon>
    </lineage>
</organism>
<accession>A0A061F8U7</accession>
<keyword evidence="2" id="KW-1185">Reference proteome</keyword>
<gene>
    <name evidence="1" type="ORF">TCM_031845</name>
</gene>
<dbReference type="AlphaFoldDB" id="A0A061F8U7"/>
<protein>
    <submittedName>
        <fullName evidence="1">Uncharacterized protein</fullName>
    </submittedName>
</protein>
<proteinExistence type="predicted"/>
<dbReference type="EMBL" id="CM001885">
    <property type="protein sequence ID" value="EOY13303.1"/>
    <property type="molecule type" value="Genomic_DNA"/>
</dbReference>
<dbReference type="InParanoid" id="A0A061F8U7"/>
<dbReference type="Proteomes" id="UP000026915">
    <property type="component" value="Chromosome 7"/>
</dbReference>
<reference evidence="1 2" key="1">
    <citation type="journal article" date="2013" name="Genome Biol.">
        <title>The genome sequence of the most widely cultivated cacao type and its use to identify candidate genes regulating pod color.</title>
        <authorList>
            <person name="Motamayor J.C."/>
            <person name="Mockaitis K."/>
            <person name="Schmutz J."/>
            <person name="Haiminen N."/>
            <person name="Iii D.L."/>
            <person name="Cornejo O."/>
            <person name="Findley S.D."/>
            <person name="Zheng P."/>
            <person name="Utro F."/>
            <person name="Royaert S."/>
            <person name="Saski C."/>
            <person name="Jenkins J."/>
            <person name="Podicheti R."/>
            <person name="Zhao M."/>
            <person name="Scheffler B.E."/>
            <person name="Stack J.C."/>
            <person name="Feltus F.A."/>
            <person name="Mustiga G.M."/>
            <person name="Amores F."/>
            <person name="Phillips W."/>
            <person name="Marelli J.P."/>
            <person name="May G.D."/>
            <person name="Shapiro H."/>
            <person name="Ma J."/>
            <person name="Bustamante C.D."/>
            <person name="Schnell R.J."/>
            <person name="Main D."/>
            <person name="Gilbert D."/>
            <person name="Parida L."/>
            <person name="Kuhn D.N."/>
        </authorList>
    </citation>
    <scope>NUCLEOTIDE SEQUENCE [LARGE SCALE GENOMIC DNA]</scope>
    <source>
        <strain evidence="2">cv. Matina 1-6</strain>
    </source>
</reference>
<name>A0A061F8U7_THECC</name>
<dbReference type="HOGENOM" id="CLU_2745192_0_0_1"/>
<evidence type="ECO:0000313" key="2">
    <source>
        <dbReference type="Proteomes" id="UP000026915"/>
    </source>
</evidence>
<dbReference type="Gramene" id="EOY13303">
    <property type="protein sequence ID" value="EOY13303"/>
    <property type="gene ID" value="TCM_031845"/>
</dbReference>